<proteinExistence type="predicted"/>
<dbReference type="Proteomes" id="UP000054018">
    <property type="component" value="Unassembled WGS sequence"/>
</dbReference>
<sequence>MPINTVFSPDIMVYCMHFQVGLSTFVLYFDKHNHEVNPEKVDDMAAMTEALTQCIIYASC</sequence>
<organism evidence="1 2">
    <name type="scientific">Pisolithus microcarpus 441</name>
    <dbReference type="NCBI Taxonomy" id="765257"/>
    <lineage>
        <taxon>Eukaryota</taxon>
        <taxon>Fungi</taxon>
        <taxon>Dikarya</taxon>
        <taxon>Basidiomycota</taxon>
        <taxon>Agaricomycotina</taxon>
        <taxon>Agaricomycetes</taxon>
        <taxon>Agaricomycetidae</taxon>
        <taxon>Boletales</taxon>
        <taxon>Sclerodermatineae</taxon>
        <taxon>Pisolithaceae</taxon>
        <taxon>Pisolithus</taxon>
    </lineage>
</organism>
<dbReference type="EMBL" id="KN834362">
    <property type="protein sequence ID" value="KIK10915.1"/>
    <property type="molecule type" value="Genomic_DNA"/>
</dbReference>
<reference evidence="1 2" key="1">
    <citation type="submission" date="2014-04" db="EMBL/GenBank/DDBJ databases">
        <authorList>
            <consortium name="DOE Joint Genome Institute"/>
            <person name="Kuo A."/>
            <person name="Kohler A."/>
            <person name="Costa M.D."/>
            <person name="Nagy L.G."/>
            <person name="Floudas D."/>
            <person name="Copeland A."/>
            <person name="Barry K.W."/>
            <person name="Cichocki N."/>
            <person name="Veneault-Fourrey C."/>
            <person name="LaButti K."/>
            <person name="Lindquist E.A."/>
            <person name="Lipzen A."/>
            <person name="Lundell T."/>
            <person name="Morin E."/>
            <person name="Murat C."/>
            <person name="Sun H."/>
            <person name="Tunlid A."/>
            <person name="Henrissat B."/>
            <person name="Grigoriev I.V."/>
            <person name="Hibbett D.S."/>
            <person name="Martin F."/>
            <person name="Nordberg H.P."/>
            <person name="Cantor M.N."/>
            <person name="Hua S.X."/>
        </authorList>
    </citation>
    <scope>NUCLEOTIDE SEQUENCE [LARGE SCALE GENOMIC DNA]</scope>
    <source>
        <strain evidence="1 2">441</strain>
    </source>
</reference>
<evidence type="ECO:0000313" key="2">
    <source>
        <dbReference type="Proteomes" id="UP000054018"/>
    </source>
</evidence>
<name>A0A0C9XF59_9AGAM</name>
<dbReference type="AlphaFoldDB" id="A0A0C9XF59"/>
<reference evidence="2" key="2">
    <citation type="submission" date="2015-01" db="EMBL/GenBank/DDBJ databases">
        <title>Evolutionary Origins and Diversification of the Mycorrhizal Mutualists.</title>
        <authorList>
            <consortium name="DOE Joint Genome Institute"/>
            <consortium name="Mycorrhizal Genomics Consortium"/>
            <person name="Kohler A."/>
            <person name="Kuo A."/>
            <person name="Nagy L.G."/>
            <person name="Floudas D."/>
            <person name="Copeland A."/>
            <person name="Barry K.W."/>
            <person name="Cichocki N."/>
            <person name="Veneault-Fourrey C."/>
            <person name="LaButti K."/>
            <person name="Lindquist E.A."/>
            <person name="Lipzen A."/>
            <person name="Lundell T."/>
            <person name="Morin E."/>
            <person name="Murat C."/>
            <person name="Riley R."/>
            <person name="Ohm R."/>
            <person name="Sun H."/>
            <person name="Tunlid A."/>
            <person name="Henrissat B."/>
            <person name="Grigoriev I.V."/>
            <person name="Hibbett D.S."/>
            <person name="Martin F."/>
        </authorList>
    </citation>
    <scope>NUCLEOTIDE SEQUENCE [LARGE SCALE GENOMIC DNA]</scope>
    <source>
        <strain evidence="2">441</strain>
    </source>
</reference>
<accession>A0A0C9XF59</accession>
<evidence type="ECO:0000313" key="1">
    <source>
        <dbReference type="EMBL" id="KIK10915.1"/>
    </source>
</evidence>
<keyword evidence="2" id="KW-1185">Reference proteome</keyword>
<protein>
    <submittedName>
        <fullName evidence="1">Uncharacterized protein</fullName>
    </submittedName>
</protein>
<dbReference type="HOGENOM" id="CLU_2942701_0_0_1"/>
<gene>
    <name evidence="1" type="ORF">PISMIDRAFT_19961</name>
</gene>